<reference evidence="1 2" key="1">
    <citation type="submission" date="2024-09" db="EMBL/GenBank/DDBJ databases">
        <title>Genome sequencing and assembly of Phytophthora oleae, isolate VK10A, causative agent of rot of olive drupes.</title>
        <authorList>
            <person name="Conti Taguali S."/>
            <person name="Riolo M."/>
            <person name="La Spada F."/>
            <person name="Cacciola S.O."/>
            <person name="Dionisio G."/>
        </authorList>
    </citation>
    <scope>NUCLEOTIDE SEQUENCE [LARGE SCALE GENOMIC DNA]</scope>
    <source>
        <strain evidence="1 2">VK10A</strain>
    </source>
</reference>
<accession>A0ABD3FFW8</accession>
<dbReference type="AlphaFoldDB" id="A0ABD3FFW8"/>
<dbReference type="EMBL" id="JBIMZQ010000021">
    <property type="protein sequence ID" value="KAL3665301.1"/>
    <property type="molecule type" value="Genomic_DNA"/>
</dbReference>
<sequence>MEKDTSKYWWSVVLGNAVYGGHREIVEYLVGLTCFVGISIKLWTSLHCSETKISLDLIYPACERAATVKGFSDVVSLLIVNTRKNAVKYLFTRGEIMVDDCFERPDTIGNTAMMKMFLDTGCVSQAAIDQVFERAVTVQSTKKVKILLEVFVKSCKEADA</sequence>
<organism evidence="1 2">
    <name type="scientific">Phytophthora oleae</name>
    <dbReference type="NCBI Taxonomy" id="2107226"/>
    <lineage>
        <taxon>Eukaryota</taxon>
        <taxon>Sar</taxon>
        <taxon>Stramenopiles</taxon>
        <taxon>Oomycota</taxon>
        <taxon>Peronosporomycetes</taxon>
        <taxon>Peronosporales</taxon>
        <taxon>Peronosporaceae</taxon>
        <taxon>Phytophthora</taxon>
    </lineage>
</organism>
<protein>
    <submittedName>
        <fullName evidence="1">Uncharacterized protein</fullName>
    </submittedName>
</protein>
<dbReference type="Proteomes" id="UP001632037">
    <property type="component" value="Unassembled WGS sequence"/>
</dbReference>
<proteinExistence type="predicted"/>
<gene>
    <name evidence="1" type="ORF">V7S43_009929</name>
</gene>
<comment type="caution">
    <text evidence="1">The sequence shown here is derived from an EMBL/GenBank/DDBJ whole genome shotgun (WGS) entry which is preliminary data.</text>
</comment>
<evidence type="ECO:0000313" key="2">
    <source>
        <dbReference type="Proteomes" id="UP001632037"/>
    </source>
</evidence>
<keyword evidence="2" id="KW-1185">Reference proteome</keyword>
<name>A0ABD3FFW8_9STRA</name>
<evidence type="ECO:0000313" key="1">
    <source>
        <dbReference type="EMBL" id="KAL3665301.1"/>
    </source>
</evidence>